<keyword evidence="6" id="KW-1185">Reference proteome</keyword>
<dbReference type="EMBL" id="VMQU01000009">
    <property type="protein sequence ID" value="TVS91737.1"/>
    <property type="molecule type" value="Genomic_DNA"/>
</dbReference>
<evidence type="ECO:0000256" key="3">
    <source>
        <dbReference type="SAM" id="MobiDB-lite"/>
    </source>
</evidence>
<feature type="domain" description="Rhodanese" evidence="4">
    <location>
        <begin position="172"/>
        <end position="286"/>
    </location>
</feature>
<dbReference type="PROSITE" id="PS00380">
    <property type="entry name" value="RHODANESE_1"/>
    <property type="match status" value="1"/>
</dbReference>
<dbReference type="InterPro" id="IPR001763">
    <property type="entry name" value="Rhodanese-like_dom"/>
</dbReference>
<evidence type="ECO:0000259" key="4">
    <source>
        <dbReference type="PROSITE" id="PS50206"/>
    </source>
</evidence>
<dbReference type="PANTHER" id="PTHR11364:SF27">
    <property type="entry name" value="SULFURTRANSFERASE"/>
    <property type="match status" value="1"/>
</dbReference>
<dbReference type="Gene3D" id="3.40.250.10">
    <property type="entry name" value="Rhodanese-like domain"/>
    <property type="match status" value="2"/>
</dbReference>
<feature type="domain" description="Rhodanese" evidence="4">
    <location>
        <begin position="20"/>
        <end position="142"/>
    </location>
</feature>
<organism evidence="5 6">
    <name type="scientific">Mycobacterium helveticum</name>
    <dbReference type="NCBI Taxonomy" id="2592811"/>
    <lineage>
        <taxon>Bacteria</taxon>
        <taxon>Bacillati</taxon>
        <taxon>Actinomycetota</taxon>
        <taxon>Actinomycetes</taxon>
        <taxon>Mycobacteriales</taxon>
        <taxon>Mycobacteriaceae</taxon>
        <taxon>Mycobacterium</taxon>
    </lineage>
</organism>
<accession>A0A557XZN8</accession>
<name>A0A557XZN8_9MYCO</name>
<protein>
    <submittedName>
        <fullName evidence="5">Sulfurtransferase</fullName>
    </submittedName>
</protein>
<dbReference type="InterPro" id="IPR036873">
    <property type="entry name" value="Rhodanese-like_dom_sf"/>
</dbReference>
<dbReference type="PANTHER" id="PTHR11364">
    <property type="entry name" value="THIOSULFATE SULFERTANSFERASE"/>
    <property type="match status" value="1"/>
</dbReference>
<dbReference type="RefSeq" id="WP_144946258.1">
    <property type="nucleotide sequence ID" value="NZ_VMQU01000009.1"/>
</dbReference>
<keyword evidence="2" id="KW-0677">Repeat</keyword>
<keyword evidence="1 5" id="KW-0808">Transferase</keyword>
<dbReference type="SUPFAM" id="SSF52821">
    <property type="entry name" value="Rhodanese/Cell cycle control phosphatase"/>
    <property type="match status" value="2"/>
</dbReference>
<dbReference type="AlphaFoldDB" id="A0A557XZN8"/>
<dbReference type="CDD" id="cd01448">
    <property type="entry name" value="TST_Repeat_1"/>
    <property type="match status" value="1"/>
</dbReference>
<dbReference type="SMART" id="SM00450">
    <property type="entry name" value="RHOD"/>
    <property type="match status" value="2"/>
</dbReference>
<dbReference type="GO" id="GO:0004792">
    <property type="term" value="F:thiosulfate-cyanide sulfurtransferase activity"/>
    <property type="evidence" value="ECO:0007669"/>
    <property type="project" value="InterPro"/>
</dbReference>
<dbReference type="OrthoDB" id="9770030at2"/>
<dbReference type="InterPro" id="IPR001307">
    <property type="entry name" value="Thiosulphate_STrfase_CS"/>
</dbReference>
<evidence type="ECO:0000256" key="2">
    <source>
        <dbReference type="ARBA" id="ARBA00022737"/>
    </source>
</evidence>
<proteinExistence type="predicted"/>
<dbReference type="CDD" id="cd01449">
    <property type="entry name" value="TST_Repeat_2"/>
    <property type="match status" value="1"/>
</dbReference>
<dbReference type="Proteomes" id="UP000320513">
    <property type="component" value="Unassembled WGS sequence"/>
</dbReference>
<evidence type="ECO:0000313" key="6">
    <source>
        <dbReference type="Proteomes" id="UP000320513"/>
    </source>
</evidence>
<reference evidence="5 6" key="1">
    <citation type="submission" date="2019-07" db="EMBL/GenBank/DDBJ databases">
        <title>New Mycobacterium species.</title>
        <authorList>
            <person name="Tortoli E."/>
            <person name="Ghielmetti G."/>
            <person name="Friedel U."/>
            <person name="Trovato A."/>
        </authorList>
    </citation>
    <scope>NUCLEOTIDE SEQUENCE [LARGE SCALE GENOMIC DNA]</scope>
    <source>
        <strain evidence="5 6">16-83</strain>
    </source>
</reference>
<dbReference type="InterPro" id="IPR045078">
    <property type="entry name" value="TST/MPST-like"/>
</dbReference>
<feature type="region of interest" description="Disordered" evidence="3">
    <location>
        <begin position="281"/>
        <end position="305"/>
    </location>
</feature>
<comment type="caution">
    <text evidence="5">The sequence shown here is derived from an EMBL/GenBank/DDBJ whole genome shotgun (WGS) entry which is preliminary data.</text>
</comment>
<sequence>MTYRNPEALATVEWLAEHLDDPSVRVVDARFAIRPTAGRTLEAVAERDAYREAHIPGAVFVDVMGDLSDPDDPVVVVSPERFEDLMSRLGIGDGTTVVVYDGQGGTWAARLWWALRYYGHDAVMLLDGGFTCWLAAGLPVDSGVPDPSPATFTARVRPELRVDADQVAQAIGCDDVCIVDALPEVFFTGAARLYPNHRAGHIPTAHNVPAPSHVDPVTHRLLPASALARLWEPVGLEPSRRVITYCGGGVFGAYALFALHVMGHENAALYDASWMEWGADPSRPVETGPKAATHDRYQPTNPRRQ</sequence>
<dbReference type="PROSITE" id="PS50206">
    <property type="entry name" value="RHODANESE_3"/>
    <property type="match status" value="2"/>
</dbReference>
<evidence type="ECO:0000256" key="1">
    <source>
        <dbReference type="ARBA" id="ARBA00022679"/>
    </source>
</evidence>
<gene>
    <name evidence="5" type="ORF">FPZ47_03890</name>
</gene>
<dbReference type="Pfam" id="PF00581">
    <property type="entry name" value="Rhodanese"/>
    <property type="match status" value="2"/>
</dbReference>
<evidence type="ECO:0000313" key="5">
    <source>
        <dbReference type="EMBL" id="TVS91737.1"/>
    </source>
</evidence>